<organism evidence="3 4">
    <name type="scientific">Rhizoclosmatium globosum</name>
    <dbReference type="NCBI Taxonomy" id="329046"/>
    <lineage>
        <taxon>Eukaryota</taxon>
        <taxon>Fungi</taxon>
        <taxon>Fungi incertae sedis</taxon>
        <taxon>Chytridiomycota</taxon>
        <taxon>Chytridiomycota incertae sedis</taxon>
        <taxon>Chytridiomycetes</taxon>
        <taxon>Chytridiales</taxon>
        <taxon>Chytriomycetaceae</taxon>
        <taxon>Rhizoclosmatium</taxon>
    </lineage>
</organism>
<keyword evidence="1" id="KW-0175">Coiled coil</keyword>
<evidence type="ECO:0000256" key="1">
    <source>
        <dbReference type="SAM" id="Coils"/>
    </source>
</evidence>
<gene>
    <name evidence="3" type="ORF">BCR33DRAFT_857491</name>
</gene>
<feature type="region of interest" description="Disordered" evidence="2">
    <location>
        <begin position="953"/>
        <end position="980"/>
    </location>
</feature>
<feature type="compositionally biased region" description="Polar residues" evidence="2">
    <location>
        <begin position="877"/>
        <end position="903"/>
    </location>
</feature>
<sequence>MQQDPTLLWQLVLPAVNYISDIARLSQTCRALHAICAREMRFSTALFETIDHDLLNIKDKGPIGWAQTDNGTTWFSYLNHVQTAITAAYETHKLHSTTSIPFLKLCRYTVFNNEFLSNPTRRGGHMMSVMVRLPSNVPELAGGIFFLDCLTKGGYSTHVACHIPRSKTAGTPRDDVAFGDDVPMDPCQEALRNLFRDCTISEYKLKEPSFVVSVFNTNPGTVEPQFASIFETLISKYDENCRISTTELLSILFKGIDFQRRTVGIPHRLWFPLFYPSVSLLYDHPLSKSALLNQFDFVEKLVRRIKRQMKIPIFIALYDSTFSWFPDISDSGSEMSEDYEYLTDDEEENLLEEVSDFVSEGIDIVAVVNDYTSGSTASEAFKLAFSKLRDAIPESTWDPTRCVNLGVDDEYLLHRDQIAVDEMADDMMEVTECNDVMTDITMVPSQPPFQLTMKLALSMFQNMSFKESKPDNVDLIFTPPSDLNNRQWHFNLALDNSSKLRRLKIDVINYSAQYMKSRDHSTEAILLEFLQAFGGSVHASDVDHSQITPQVKQFLIICAQTVRYTEHTDFIYATDKRGALFEKLVGYRELIRQDSTGTDGFECFGAYFANTDQMKGRFFSDTSSSTTTSSPPPPPPPPTAPSIALSSNAQAVHQSVQQSLELNRLRVKSQHLSRLLADSQQTTKAQATEIAVLKRALVEYSELSLRSDEKDVSLIEASLHKDPLVAALAQELQDARARITTLSNDIALKQTTIDSLTHSLESTQRTLVFTKEDLTETRRKLEEAEESLRQQHTSLVDAMLLRATTEKSPSRQRQQEQHQRSQKKPKEPSDYRGRTKTRKDPPQRDPASFSKPTVAWKNHLAPPPPPLSSSSKPSTVPAKNQSTNQQGRAATLTQPHTFSTHPTCTKHARSHSYDSYLKQLMQQKLEYSNLHPQNVNGIRNQARALNRSCERESDIVAESSNQIENQSGIGPQRSPKSFKSESKEFKVITLEEPSPSTNGFLCTNLDDMQWLHYPSKQSSSTTNTLKNATTSTYTPTIKSAVPTSSSSKKQRDLETSNKDRTLDILNARALQAEMERDALEEELLAILKTVNKGGKVDMSTVMIGGKPVG</sequence>
<proteinExistence type="predicted"/>
<evidence type="ECO:0000256" key="2">
    <source>
        <dbReference type="SAM" id="MobiDB-lite"/>
    </source>
</evidence>
<dbReference type="Proteomes" id="UP000193642">
    <property type="component" value="Unassembled WGS sequence"/>
</dbReference>
<feature type="region of interest" description="Disordered" evidence="2">
    <location>
        <begin position="805"/>
        <end position="910"/>
    </location>
</feature>
<name>A0A1Y2B605_9FUNG</name>
<evidence type="ECO:0000313" key="4">
    <source>
        <dbReference type="Proteomes" id="UP000193642"/>
    </source>
</evidence>
<evidence type="ECO:0000313" key="3">
    <source>
        <dbReference type="EMBL" id="ORY30164.1"/>
    </source>
</evidence>
<dbReference type="OrthoDB" id="2162894at2759"/>
<comment type="caution">
    <text evidence="3">The sequence shown here is derived from an EMBL/GenBank/DDBJ whole genome shotgun (WGS) entry which is preliminary data.</text>
</comment>
<feature type="compositionally biased region" description="Basic and acidic residues" evidence="2">
    <location>
        <begin position="805"/>
        <end position="843"/>
    </location>
</feature>
<accession>A0A1Y2B605</accession>
<feature type="non-terminal residue" evidence="3">
    <location>
        <position position="1"/>
    </location>
</feature>
<feature type="compositionally biased region" description="Polar residues" evidence="2">
    <location>
        <begin position="1036"/>
        <end position="1047"/>
    </location>
</feature>
<keyword evidence="4" id="KW-1185">Reference proteome</keyword>
<feature type="coiled-coil region" evidence="1">
    <location>
        <begin position="725"/>
        <end position="794"/>
    </location>
</feature>
<feature type="region of interest" description="Disordered" evidence="2">
    <location>
        <begin position="1036"/>
        <end position="1056"/>
    </location>
</feature>
<dbReference type="EMBL" id="MCGO01000084">
    <property type="protein sequence ID" value="ORY30164.1"/>
    <property type="molecule type" value="Genomic_DNA"/>
</dbReference>
<feature type="region of interest" description="Disordered" evidence="2">
    <location>
        <begin position="619"/>
        <end position="648"/>
    </location>
</feature>
<feature type="compositionally biased region" description="Pro residues" evidence="2">
    <location>
        <begin position="630"/>
        <end position="640"/>
    </location>
</feature>
<feature type="compositionally biased region" description="Polar residues" evidence="2">
    <location>
        <begin position="958"/>
        <end position="969"/>
    </location>
</feature>
<protein>
    <submittedName>
        <fullName evidence="3">Uncharacterized protein</fullName>
    </submittedName>
</protein>
<reference evidence="3 4" key="1">
    <citation type="submission" date="2016-07" db="EMBL/GenBank/DDBJ databases">
        <title>Pervasive Adenine N6-methylation of Active Genes in Fungi.</title>
        <authorList>
            <consortium name="DOE Joint Genome Institute"/>
            <person name="Mondo S.J."/>
            <person name="Dannebaum R.O."/>
            <person name="Kuo R.C."/>
            <person name="Labutti K."/>
            <person name="Haridas S."/>
            <person name="Kuo A."/>
            <person name="Salamov A."/>
            <person name="Ahrendt S.R."/>
            <person name="Lipzen A."/>
            <person name="Sullivan W."/>
            <person name="Andreopoulos W.B."/>
            <person name="Clum A."/>
            <person name="Lindquist E."/>
            <person name="Daum C."/>
            <person name="Ramamoorthy G.K."/>
            <person name="Gryganskyi A."/>
            <person name="Culley D."/>
            <person name="Magnuson J.K."/>
            <person name="James T.Y."/>
            <person name="O'Malley M.A."/>
            <person name="Stajich J.E."/>
            <person name="Spatafora J.W."/>
            <person name="Visel A."/>
            <person name="Grigoriev I.V."/>
        </authorList>
    </citation>
    <scope>NUCLEOTIDE SEQUENCE [LARGE SCALE GENOMIC DNA]</scope>
    <source>
        <strain evidence="3 4">JEL800</strain>
    </source>
</reference>
<feature type="coiled-coil region" evidence="1">
    <location>
        <begin position="1062"/>
        <end position="1089"/>
    </location>
</feature>
<dbReference type="AlphaFoldDB" id="A0A1Y2B605"/>